<dbReference type="Pfam" id="PF18911">
    <property type="entry name" value="PKD_4"/>
    <property type="match status" value="1"/>
</dbReference>
<evidence type="ECO:0000256" key="2">
    <source>
        <dbReference type="ARBA" id="ARBA00022737"/>
    </source>
</evidence>
<reference evidence="5 6" key="1">
    <citation type="submission" date="2020-02" db="EMBL/GenBank/DDBJ databases">
        <title>Out from the shadows clarifying the taxonomy of the family Cryomorphaceae and related taxa by utilizing the GTDB taxonomic framework.</title>
        <authorList>
            <person name="Bowman J.P."/>
        </authorList>
    </citation>
    <scope>NUCLEOTIDE SEQUENCE [LARGE SCALE GENOMIC DNA]</scope>
    <source>
        <strain evidence="5 6">QSSC 1-22</strain>
    </source>
</reference>
<dbReference type="NCBIfam" id="TIGR04183">
    <property type="entry name" value="Por_Secre_tail"/>
    <property type="match status" value="1"/>
</dbReference>
<dbReference type="GO" id="GO:0008305">
    <property type="term" value="C:integrin complex"/>
    <property type="evidence" value="ECO:0007669"/>
    <property type="project" value="InterPro"/>
</dbReference>
<dbReference type="EMBL" id="JAAGVY010000089">
    <property type="protein sequence ID" value="NEN25834.1"/>
    <property type="molecule type" value="Genomic_DNA"/>
</dbReference>
<dbReference type="SUPFAM" id="SSF49299">
    <property type="entry name" value="PKD domain"/>
    <property type="match status" value="1"/>
</dbReference>
<gene>
    <name evidence="5" type="ORF">G3O08_20295</name>
</gene>
<dbReference type="PROSITE" id="PS50093">
    <property type="entry name" value="PKD"/>
    <property type="match status" value="1"/>
</dbReference>
<dbReference type="InterPro" id="IPR028994">
    <property type="entry name" value="Integrin_alpha_N"/>
</dbReference>
<accession>A0A7K3WWC5</accession>
<dbReference type="InterPro" id="IPR000601">
    <property type="entry name" value="PKD_dom"/>
</dbReference>
<dbReference type="SUPFAM" id="SSF69318">
    <property type="entry name" value="Integrin alpha N-terminal domain"/>
    <property type="match status" value="1"/>
</dbReference>
<feature type="domain" description="PKD" evidence="4">
    <location>
        <begin position="428"/>
        <end position="479"/>
    </location>
</feature>
<organism evidence="5 6">
    <name type="scientific">Cryomorpha ignava</name>
    <dbReference type="NCBI Taxonomy" id="101383"/>
    <lineage>
        <taxon>Bacteria</taxon>
        <taxon>Pseudomonadati</taxon>
        <taxon>Bacteroidota</taxon>
        <taxon>Flavobacteriia</taxon>
        <taxon>Flavobacteriales</taxon>
        <taxon>Cryomorphaceae</taxon>
        <taxon>Cryomorpha</taxon>
    </lineage>
</organism>
<dbReference type="GO" id="GO:0005178">
    <property type="term" value="F:integrin binding"/>
    <property type="evidence" value="ECO:0007669"/>
    <property type="project" value="TreeGrafter"/>
</dbReference>
<dbReference type="Pfam" id="PF18962">
    <property type="entry name" value="Por_Secre_tail"/>
    <property type="match status" value="1"/>
</dbReference>
<evidence type="ECO:0000313" key="6">
    <source>
        <dbReference type="Proteomes" id="UP000486602"/>
    </source>
</evidence>
<dbReference type="InterPro" id="IPR000413">
    <property type="entry name" value="Integrin_alpha"/>
</dbReference>
<dbReference type="RefSeq" id="WP_163287278.1">
    <property type="nucleotide sequence ID" value="NZ_JAAGVY010000089.1"/>
</dbReference>
<dbReference type="InterPro" id="IPR013517">
    <property type="entry name" value="FG-GAP"/>
</dbReference>
<evidence type="ECO:0000313" key="5">
    <source>
        <dbReference type="EMBL" id="NEN25834.1"/>
    </source>
</evidence>
<evidence type="ECO:0000256" key="3">
    <source>
        <dbReference type="ARBA" id="ARBA00023180"/>
    </source>
</evidence>
<dbReference type="GO" id="GO:0009897">
    <property type="term" value="C:external side of plasma membrane"/>
    <property type="evidence" value="ECO:0007669"/>
    <property type="project" value="TreeGrafter"/>
</dbReference>
<dbReference type="CDD" id="cd00146">
    <property type="entry name" value="PKD"/>
    <property type="match status" value="1"/>
</dbReference>
<dbReference type="InterPro" id="IPR013783">
    <property type="entry name" value="Ig-like_fold"/>
</dbReference>
<evidence type="ECO:0000259" key="4">
    <source>
        <dbReference type="PROSITE" id="PS50093"/>
    </source>
</evidence>
<dbReference type="GO" id="GO:0098609">
    <property type="term" value="P:cell-cell adhesion"/>
    <property type="evidence" value="ECO:0007669"/>
    <property type="project" value="TreeGrafter"/>
</dbReference>
<dbReference type="Proteomes" id="UP000486602">
    <property type="component" value="Unassembled WGS sequence"/>
</dbReference>
<dbReference type="InterPro" id="IPR035986">
    <property type="entry name" value="PKD_dom_sf"/>
</dbReference>
<dbReference type="Pfam" id="PF01839">
    <property type="entry name" value="FG-GAP"/>
    <property type="match status" value="1"/>
</dbReference>
<dbReference type="InterPro" id="IPR013519">
    <property type="entry name" value="Int_alpha_beta-p"/>
</dbReference>
<keyword evidence="3" id="KW-0325">Glycoprotein</keyword>
<dbReference type="GO" id="GO:0007160">
    <property type="term" value="P:cell-matrix adhesion"/>
    <property type="evidence" value="ECO:0007669"/>
    <property type="project" value="TreeGrafter"/>
</dbReference>
<dbReference type="PANTHER" id="PTHR23220">
    <property type="entry name" value="INTEGRIN ALPHA"/>
    <property type="match status" value="1"/>
</dbReference>
<name>A0A7K3WWC5_9FLAO</name>
<dbReference type="GO" id="GO:0033627">
    <property type="term" value="P:cell adhesion mediated by integrin"/>
    <property type="evidence" value="ECO:0007669"/>
    <property type="project" value="TreeGrafter"/>
</dbReference>
<dbReference type="Gene3D" id="2.130.10.130">
    <property type="entry name" value="Integrin alpha, N-terminal"/>
    <property type="match status" value="2"/>
</dbReference>
<sequence length="562" mass="59945">MKHVLLTGGIILQALYTCAQTGTVADYRKISETNGNLNTPLSNQGMFGFLSETLSENKLISGAPYDGNGAFYFIELAEDGTAASSAKISTADFTYFDSISSAEFGTAALELADRNADGEPDYLIGAPGIQPSGALFLLLSAPGGFNLTNLILPAEMSAALKTGAHLAQENGKVYIPSSGGAGSIHVCSISATNELVYENEIGSNLPLLTAKLDDGDQFGTGLSFADMNGDGFTDIICGTPGDDDQDTNFGAVYMLYRDGLGAITDLQKISRLEGDFNGFMNIDDAFGISVRCIGDLDENGVSDLAVGAPGDDDGGIDLGAVWILFMRPDGTVKNHKKINRLQGNFGGDLNYDDRFGTRIALIGDHNNDGTIDIAAGTVRDDDGGSNKGAFYTIMIERCPSPSGFFDYEDNNGTVTFTAEGGAGYSHIWNFDDGGYSQQQNPTHTYENSGTYWVCLAINSECGGNNFCQNVFVNVSSTVSIEDRIAKKTVIFPNPSTNFIKVETEGKIESIRFVNITGQESLRVDKIKPGEKIDVSTLPTGVYIAEIMIDGNRIVKRIQKVGI</sequence>
<dbReference type="PROSITE" id="PS51470">
    <property type="entry name" value="FG_GAP"/>
    <property type="match status" value="1"/>
</dbReference>
<evidence type="ECO:0000256" key="1">
    <source>
        <dbReference type="ARBA" id="ARBA00022729"/>
    </source>
</evidence>
<dbReference type="InterPro" id="IPR026444">
    <property type="entry name" value="Secre_tail"/>
</dbReference>
<dbReference type="SMART" id="SM00191">
    <property type="entry name" value="Int_alpha"/>
    <property type="match status" value="4"/>
</dbReference>
<keyword evidence="6" id="KW-1185">Reference proteome</keyword>
<dbReference type="Gene3D" id="2.60.40.10">
    <property type="entry name" value="Immunoglobulins"/>
    <property type="match status" value="1"/>
</dbReference>
<dbReference type="SMART" id="SM00089">
    <property type="entry name" value="PKD"/>
    <property type="match status" value="1"/>
</dbReference>
<proteinExistence type="predicted"/>
<dbReference type="GO" id="GO:0007229">
    <property type="term" value="P:integrin-mediated signaling pathway"/>
    <property type="evidence" value="ECO:0007669"/>
    <property type="project" value="TreeGrafter"/>
</dbReference>
<dbReference type="AlphaFoldDB" id="A0A7K3WWC5"/>
<protein>
    <submittedName>
        <fullName evidence="5">T9SS type A sorting domain-containing protein</fullName>
    </submittedName>
</protein>
<dbReference type="PRINTS" id="PR01185">
    <property type="entry name" value="INTEGRINA"/>
</dbReference>
<keyword evidence="1" id="KW-0732">Signal</keyword>
<dbReference type="PANTHER" id="PTHR23220:SF122">
    <property type="entry name" value="INTEGRIN ALPHA-PS1"/>
    <property type="match status" value="1"/>
</dbReference>
<comment type="caution">
    <text evidence="5">The sequence shown here is derived from an EMBL/GenBank/DDBJ whole genome shotgun (WGS) entry which is preliminary data.</text>
</comment>
<keyword evidence="2" id="KW-0677">Repeat</keyword>
<dbReference type="InterPro" id="IPR022409">
    <property type="entry name" value="PKD/Chitinase_dom"/>
</dbReference>